<comment type="caution">
    <text evidence="5">The sequence shown here is derived from an EMBL/GenBank/DDBJ whole genome shotgun (WGS) entry which is preliminary data.</text>
</comment>
<feature type="region of interest" description="Disordered" evidence="1">
    <location>
        <begin position="1"/>
        <end position="26"/>
    </location>
</feature>
<feature type="transmembrane region" description="Helical" evidence="2">
    <location>
        <begin position="73"/>
        <end position="95"/>
    </location>
</feature>
<keyword evidence="2" id="KW-1133">Transmembrane helix</keyword>
<accession>A0A9W6RRD3</accession>
<gene>
    <name evidence="5" type="ORF">Airi01_070290</name>
</gene>
<dbReference type="EMBL" id="BSTJ01000009">
    <property type="protein sequence ID" value="GLY78762.1"/>
    <property type="molecule type" value="Genomic_DNA"/>
</dbReference>
<evidence type="ECO:0000313" key="6">
    <source>
        <dbReference type="Proteomes" id="UP001165135"/>
    </source>
</evidence>
<dbReference type="AlphaFoldDB" id="A0A9W6RRD3"/>
<protein>
    <recommendedName>
        <fullName evidence="7">DUF4190 domain-containing protein</fullName>
    </recommendedName>
</protein>
<evidence type="ECO:0000259" key="4">
    <source>
        <dbReference type="Pfam" id="PF13845"/>
    </source>
</evidence>
<evidence type="ECO:0000259" key="3">
    <source>
        <dbReference type="Pfam" id="PF13828"/>
    </source>
</evidence>
<keyword evidence="2" id="KW-0472">Membrane</keyword>
<evidence type="ECO:0000256" key="1">
    <source>
        <dbReference type="SAM" id="MobiDB-lite"/>
    </source>
</evidence>
<reference evidence="5" key="1">
    <citation type="submission" date="2023-03" db="EMBL/GenBank/DDBJ databases">
        <title>Actinoallomurus iriomotensis NBRC 103681.</title>
        <authorList>
            <person name="Ichikawa N."/>
            <person name="Sato H."/>
            <person name="Tonouchi N."/>
        </authorList>
    </citation>
    <scope>NUCLEOTIDE SEQUENCE</scope>
    <source>
        <strain evidence="5">NBRC 103681</strain>
    </source>
</reference>
<evidence type="ECO:0000313" key="5">
    <source>
        <dbReference type="EMBL" id="GLY78762.1"/>
    </source>
</evidence>
<dbReference type="Pfam" id="PF13845">
    <property type="entry name" value="Septum_form"/>
    <property type="match status" value="1"/>
</dbReference>
<organism evidence="5 6">
    <name type="scientific">Actinoallomurus iriomotensis</name>
    <dbReference type="NCBI Taxonomy" id="478107"/>
    <lineage>
        <taxon>Bacteria</taxon>
        <taxon>Bacillati</taxon>
        <taxon>Actinomycetota</taxon>
        <taxon>Actinomycetes</taxon>
        <taxon>Streptosporangiales</taxon>
        <taxon>Thermomonosporaceae</taxon>
        <taxon>Actinoallomurus</taxon>
    </lineage>
</organism>
<proteinExistence type="predicted"/>
<evidence type="ECO:0008006" key="7">
    <source>
        <dbReference type="Google" id="ProtNLM"/>
    </source>
</evidence>
<dbReference type="InterPro" id="IPR025241">
    <property type="entry name" value="DUF4190"/>
</dbReference>
<dbReference type="Pfam" id="PF13828">
    <property type="entry name" value="DUF4190"/>
    <property type="match status" value="1"/>
</dbReference>
<feature type="transmembrane region" description="Helical" evidence="2">
    <location>
        <begin position="32"/>
        <end position="61"/>
    </location>
</feature>
<feature type="domain" description="DUF4190" evidence="3">
    <location>
        <begin position="32"/>
        <end position="88"/>
    </location>
</feature>
<sequence length="216" mass="22907">MSFQAPATQPGWYGAGPDGGADRDRRRSTNGLAVTSLILGILGFLLITIPLNLIIGLAALVRTRRRGDKGVGLAVTGLILSLLWAVGLGVGVFALSKWHEPKRDASGQINSTQKAAPDTLRVGDCVAPQTGEVRTVQAQPCTTPGSNKVFSIFSLPQGAWPGESSSGAAAERGCTKRYQAKHTTSKKQLDMYYFSPTKAQWTLGDRKVICLVGPVS</sequence>
<dbReference type="RefSeq" id="WP_285629593.1">
    <property type="nucleotide sequence ID" value="NZ_BSTJ01000009.1"/>
</dbReference>
<name>A0A9W6RRD3_9ACTN</name>
<feature type="domain" description="Septum formation-related" evidence="4">
    <location>
        <begin position="105"/>
        <end position="210"/>
    </location>
</feature>
<keyword evidence="2" id="KW-0812">Transmembrane</keyword>
<dbReference type="InterPro" id="IPR026004">
    <property type="entry name" value="Septum_form"/>
</dbReference>
<evidence type="ECO:0000256" key="2">
    <source>
        <dbReference type="SAM" id="Phobius"/>
    </source>
</evidence>
<dbReference type="Proteomes" id="UP001165135">
    <property type="component" value="Unassembled WGS sequence"/>
</dbReference>